<dbReference type="KEGG" id="nlc:EBAPG3_007835"/>
<dbReference type="EMBL" id="CP021106">
    <property type="protein sequence ID" value="ARO87690.1"/>
    <property type="molecule type" value="Genomic_DNA"/>
</dbReference>
<dbReference type="Proteomes" id="UP000012179">
    <property type="component" value="Chromosome"/>
</dbReference>
<keyword evidence="2" id="KW-1185">Reference proteome</keyword>
<proteinExistence type="predicted"/>
<organism evidence="1 2">
    <name type="scientific">Nitrosospira lacus</name>
    <dbReference type="NCBI Taxonomy" id="1288494"/>
    <lineage>
        <taxon>Bacteria</taxon>
        <taxon>Pseudomonadati</taxon>
        <taxon>Pseudomonadota</taxon>
        <taxon>Betaproteobacteria</taxon>
        <taxon>Nitrosomonadales</taxon>
        <taxon>Nitrosomonadaceae</taxon>
        <taxon>Nitrosospira</taxon>
    </lineage>
</organism>
<gene>
    <name evidence="1" type="ORF">EBAPG3_007835</name>
</gene>
<reference evidence="1 2" key="1">
    <citation type="journal article" date="2015" name="Int. J. Syst. Evol. Microbiol.">
        <title>Nitrosospira lacus sp. nov., a psychrotolerant, ammonia-oxidizing bacterium from sandy lake sediment.</title>
        <authorList>
            <person name="Urakawa H."/>
            <person name="Garcia J.C."/>
            <person name="Nielsen J.L."/>
            <person name="Le V.Q."/>
            <person name="Kozlowski J.A."/>
            <person name="Stein L.Y."/>
            <person name="Lim C.K."/>
            <person name="Pommerening-Roser A."/>
            <person name="Martens-Habbena W."/>
            <person name="Stahl D.A."/>
            <person name="Klotz M.G."/>
        </authorList>
    </citation>
    <scope>NUCLEOTIDE SEQUENCE [LARGE SCALE GENOMIC DNA]</scope>
    <source>
        <strain evidence="1 2">APG3</strain>
    </source>
</reference>
<evidence type="ECO:0000313" key="1">
    <source>
        <dbReference type="EMBL" id="ARO87690.1"/>
    </source>
</evidence>
<dbReference type="RefSeq" id="WP_085921978.1">
    <property type="nucleotide sequence ID" value="NZ_CP021106.3"/>
</dbReference>
<protein>
    <submittedName>
        <fullName evidence="1">Uncharacterized protein</fullName>
    </submittedName>
</protein>
<dbReference type="OrthoDB" id="8564454at2"/>
<accession>A0A1W6SPF6</accession>
<sequence length="91" mass="10748">MHRIIGKVSLDKFFHEIISLIGRTWFRSWCRKLSLIAQGLREWRNGIRQRHVSSETEGLGSTYDKRKWSEAYYAKPDKAMTGYSKRDLNNA</sequence>
<name>A0A1W6SPF6_9PROT</name>
<dbReference type="AlphaFoldDB" id="A0A1W6SPF6"/>
<evidence type="ECO:0000313" key="2">
    <source>
        <dbReference type="Proteomes" id="UP000012179"/>
    </source>
</evidence>